<reference evidence="11" key="4">
    <citation type="journal article" date="2015" name="G3 (Bethesda)">
        <title>Genome sequences of three phytopathogenic species of the Magnaporthaceae family of fungi.</title>
        <authorList>
            <person name="Okagaki L.H."/>
            <person name="Nunes C.C."/>
            <person name="Sailsbery J."/>
            <person name="Clay B."/>
            <person name="Brown D."/>
            <person name="John T."/>
            <person name="Oh Y."/>
            <person name="Young N."/>
            <person name="Fitzgerald M."/>
            <person name="Haas B.J."/>
            <person name="Zeng Q."/>
            <person name="Young S."/>
            <person name="Adiconis X."/>
            <person name="Fan L."/>
            <person name="Levin J.Z."/>
            <person name="Mitchell T.K."/>
            <person name="Okubara P.A."/>
            <person name="Farman M.L."/>
            <person name="Kohn L.M."/>
            <person name="Birren B."/>
            <person name="Ma L.-J."/>
            <person name="Dean R.A."/>
        </authorList>
    </citation>
    <scope>NUCLEOTIDE SEQUENCE</scope>
    <source>
        <strain evidence="11">R3-111a-1</strain>
    </source>
</reference>
<dbReference type="GO" id="GO:0003676">
    <property type="term" value="F:nucleic acid binding"/>
    <property type="evidence" value="ECO:0007669"/>
    <property type="project" value="InterPro"/>
</dbReference>
<dbReference type="EC" id="4.6.1.16" evidence="5"/>
<evidence type="ECO:0000256" key="3">
    <source>
        <dbReference type="ARBA" id="ARBA00023239"/>
    </source>
</evidence>
<keyword evidence="12" id="KW-1185">Reference proteome</keyword>
<dbReference type="InterPro" id="IPR006677">
    <property type="entry name" value="tRNA_intron_Endonuc_cat-like"/>
</dbReference>
<evidence type="ECO:0000256" key="1">
    <source>
        <dbReference type="ARBA" id="ARBA00008078"/>
    </source>
</evidence>
<evidence type="ECO:0000259" key="9">
    <source>
        <dbReference type="Pfam" id="PF26577"/>
    </source>
</evidence>
<feature type="active site" evidence="6">
    <location>
        <position position="286"/>
    </location>
</feature>
<feature type="active site" evidence="6">
    <location>
        <position position="255"/>
    </location>
</feature>
<feature type="active site" evidence="6">
    <location>
        <position position="247"/>
    </location>
</feature>
<dbReference type="PANTHER" id="PTHR13070:SF0">
    <property type="entry name" value="TRNA-SPLICING ENDONUCLEASE SUBUNIT SEN34"/>
    <property type="match status" value="1"/>
</dbReference>
<dbReference type="PIRSF" id="PIRSF017250">
    <property type="entry name" value="tRNA_splic_SEN34"/>
    <property type="match status" value="1"/>
</dbReference>
<dbReference type="InterPro" id="IPR059049">
    <property type="entry name" value="TSEN34_N"/>
</dbReference>
<name>J3P5N2_GAET3</name>
<feature type="region of interest" description="Disordered" evidence="7">
    <location>
        <begin position="136"/>
        <end position="217"/>
    </location>
</feature>
<reference evidence="11" key="5">
    <citation type="submission" date="2018-04" db="UniProtKB">
        <authorList>
            <consortium name="EnsemblFungi"/>
        </authorList>
    </citation>
    <scope>IDENTIFICATION</scope>
    <source>
        <strain evidence="11">R3-111a-1</strain>
    </source>
</reference>
<sequence length="317" mass="33850">MATPPPPETKTIRISQVAGRYLIFDLADVMHLRRAHGMCSVLVGTNPQAPNQNIFSALPLELLPEEAALLVARGDAYLADDPRAHLEALTRAEGERRRALYAQAHRDRRVEVRLDIEEASAARSRAAKVAREARAAAAGKKKDAKRPAEEALVPETAPAVPASDDADEPSLFASSSPAPPSVPSKDARRNPGGVYLTPSTSAGLLPAPAEEPRELSPPEGCPLYAHLSSRGYFMTPGLRFGGKYSVYPGDPFRFHAHFIANSYGWDEEVELLDLVGTGRLAGAVKKGLLLGAEEPGEGAGGTDGANVRTFCVEWAGM</sequence>
<gene>
    <name evidence="11" type="primary">20349280</name>
    <name evidence="10" type="ORF">GGTG_08822</name>
</gene>
<dbReference type="eggNOG" id="KOG4133">
    <property type="taxonomic scope" value="Eukaryota"/>
</dbReference>
<dbReference type="InterPro" id="IPR011856">
    <property type="entry name" value="tRNA_endonuc-like_dom_sf"/>
</dbReference>
<evidence type="ECO:0000256" key="6">
    <source>
        <dbReference type="PIRSR" id="PIRSR017250-50"/>
    </source>
</evidence>
<dbReference type="CDD" id="cd22363">
    <property type="entry name" value="tRNA-intron_lyase_C"/>
    <property type="match status" value="1"/>
</dbReference>
<dbReference type="GO" id="GO:0000214">
    <property type="term" value="C:tRNA-intron endonuclease complex"/>
    <property type="evidence" value="ECO:0007669"/>
    <property type="project" value="UniProtKB-UniRule"/>
</dbReference>
<dbReference type="FunCoup" id="J3P5N2">
    <property type="interactions" value="138"/>
</dbReference>
<protein>
    <recommendedName>
        <fullName evidence="5">tRNA-splicing endonuclease subunit Sen34</fullName>
        <ecNumber evidence="5">4.6.1.16</ecNumber>
    </recommendedName>
</protein>
<evidence type="ECO:0000313" key="12">
    <source>
        <dbReference type="Proteomes" id="UP000006039"/>
    </source>
</evidence>
<dbReference type="GO" id="GO:0000213">
    <property type="term" value="F:tRNA-intron lyase activity"/>
    <property type="evidence" value="ECO:0007669"/>
    <property type="project" value="UniProtKB-UniRule"/>
</dbReference>
<dbReference type="Pfam" id="PF01974">
    <property type="entry name" value="tRNA_int_endo"/>
    <property type="match status" value="1"/>
</dbReference>
<dbReference type="HOGENOM" id="CLU_049366_0_0_1"/>
<organism evidence="10">
    <name type="scientific">Gaeumannomyces tritici (strain R3-111a-1)</name>
    <name type="common">Wheat and barley take-all root rot fungus</name>
    <name type="synonym">Gaeumannomyces graminis var. tritici</name>
    <dbReference type="NCBI Taxonomy" id="644352"/>
    <lineage>
        <taxon>Eukaryota</taxon>
        <taxon>Fungi</taxon>
        <taxon>Dikarya</taxon>
        <taxon>Ascomycota</taxon>
        <taxon>Pezizomycotina</taxon>
        <taxon>Sordariomycetes</taxon>
        <taxon>Sordariomycetidae</taxon>
        <taxon>Magnaporthales</taxon>
        <taxon>Magnaporthaceae</taxon>
        <taxon>Gaeumannomyces</taxon>
    </lineage>
</organism>
<feature type="domain" description="TSEN34 N-terminal" evidence="9">
    <location>
        <begin position="12"/>
        <end position="81"/>
    </location>
</feature>
<proteinExistence type="inferred from homology"/>
<dbReference type="STRING" id="644352.J3P5N2"/>
<dbReference type="InterPro" id="IPR036167">
    <property type="entry name" value="tRNA_intron_Endo_cat-like_sf"/>
</dbReference>
<keyword evidence="2 5" id="KW-0819">tRNA processing</keyword>
<dbReference type="GO" id="GO:0000379">
    <property type="term" value="P:tRNA-type intron splice site recognition and cleavage"/>
    <property type="evidence" value="ECO:0007669"/>
    <property type="project" value="UniProtKB-UniRule"/>
</dbReference>
<dbReference type="VEuPathDB" id="FungiDB:GGTG_08822"/>
<evidence type="ECO:0000259" key="8">
    <source>
        <dbReference type="Pfam" id="PF01974"/>
    </source>
</evidence>
<evidence type="ECO:0000256" key="4">
    <source>
        <dbReference type="ARBA" id="ARBA00059865"/>
    </source>
</evidence>
<dbReference type="EnsemblFungi" id="EJT74984">
    <property type="protein sequence ID" value="EJT74984"/>
    <property type="gene ID" value="GGTG_08822"/>
</dbReference>
<comment type="similarity">
    <text evidence="1 5">Belongs to the tRNA-intron endonuclease family.</text>
</comment>
<dbReference type="GeneID" id="20349280"/>
<feature type="domain" description="tRNA intron endonuclease catalytic" evidence="8">
    <location>
        <begin position="222"/>
        <end position="291"/>
    </location>
</feature>
<dbReference type="FunFam" id="3.40.1350.10:FF:000008">
    <property type="entry name" value="tRNA-splicing endonuclease subunit Sen34"/>
    <property type="match status" value="1"/>
</dbReference>
<reference evidence="12" key="1">
    <citation type="submission" date="2010-07" db="EMBL/GenBank/DDBJ databases">
        <title>The genome sequence of Gaeumannomyces graminis var. tritici strain R3-111a-1.</title>
        <authorList>
            <consortium name="The Broad Institute Genome Sequencing Platform"/>
            <person name="Ma L.-J."/>
            <person name="Dead R."/>
            <person name="Young S."/>
            <person name="Zeng Q."/>
            <person name="Koehrsen M."/>
            <person name="Alvarado L."/>
            <person name="Berlin A."/>
            <person name="Chapman S.B."/>
            <person name="Chen Z."/>
            <person name="Freedman E."/>
            <person name="Gellesch M."/>
            <person name="Goldberg J."/>
            <person name="Griggs A."/>
            <person name="Gujja S."/>
            <person name="Heilman E.R."/>
            <person name="Heiman D."/>
            <person name="Hepburn T."/>
            <person name="Howarth C."/>
            <person name="Jen D."/>
            <person name="Larson L."/>
            <person name="Mehta T."/>
            <person name="Neiman D."/>
            <person name="Pearson M."/>
            <person name="Roberts A."/>
            <person name="Saif S."/>
            <person name="Shea T."/>
            <person name="Shenoy N."/>
            <person name="Sisk P."/>
            <person name="Stolte C."/>
            <person name="Sykes S."/>
            <person name="Walk T."/>
            <person name="White J."/>
            <person name="Yandava C."/>
            <person name="Haas B."/>
            <person name="Nusbaum C."/>
            <person name="Birren B."/>
        </authorList>
    </citation>
    <scope>NUCLEOTIDE SEQUENCE [LARGE SCALE GENOMIC DNA]</scope>
    <source>
        <strain evidence="12">R3-111a-1</strain>
    </source>
</reference>
<dbReference type="RefSeq" id="XP_009224928.1">
    <property type="nucleotide sequence ID" value="XM_009226664.1"/>
</dbReference>
<evidence type="ECO:0000313" key="11">
    <source>
        <dbReference type="EnsemblFungi" id="EJT74984"/>
    </source>
</evidence>
<accession>J3P5N2</accession>
<dbReference type="OrthoDB" id="48041at2759"/>
<evidence type="ECO:0000256" key="2">
    <source>
        <dbReference type="ARBA" id="ARBA00022694"/>
    </source>
</evidence>
<reference evidence="10" key="2">
    <citation type="submission" date="2010-07" db="EMBL/GenBank/DDBJ databases">
        <authorList>
            <consortium name="The Broad Institute Genome Sequencing Platform"/>
            <consortium name="Broad Institute Genome Sequencing Center for Infectious Disease"/>
            <person name="Ma L.-J."/>
            <person name="Dead R."/>
            <person name="Young S."/>
            <person name="Zeng Q."/>
            <person name="Koehrsen M."/>
            <person name="Alvarado L."/>
            <person name="Berlin A."/>
            <person name="Chapman S.B."/>
            <person name="Chen Z."/>
            <person name="Freedman E."/>
            <person name="Gellesch M."/>
            <person name="Goldberg J."/>
            <person name="Griggs A."/>
            <person name="Gujja S."/>
            <person name="Heilman E.R."/>
            <person name="Heiman D."/>
            <person name="Hepburn T."/>
            <person name="Howarth C."/>
            <person name="Jen D."/>
            <person name="Larson L."/>
            <person name="Mehta T."/>
            <person name="Neiman D."/>
            <person name="Pearson M."/>
            <person name="Roberts A."/>
            <person name="Saif S."/>
            <person name="Shea T."/>
            <person name="Shenoy N."/>
            <person name="Sisk P."/>
            <person name="Stolte C."/>
            <person name="Sykes S."/>
            <person name="Walk T."/>
            <person name="White J."/>
            <person name="Yandava C."/>
            <person name="Haas B."/>
            <person name="Nusbaum C."/>
            <person name="Birren B."/>
        </authorList>
    </citation>
    <scope>NUCLEOTIDE SEQUENCE</scope>
    <source>
        <strain evidence="10">R3-111a-1</strain>
    </source>
</reference>
<dbReference type="PANTHER" id="PTHR13070">
    <property type="entry name" value="TRNA-SPLICING ENDONUCLEASE SUBUNIT SEN34-RELATED"/>
    <property type="match status" value="1"/>
</dbReference>
<dbReference type="AlphaFoldDB" id="J3P5N2"/>
<reference evidence="10" key="3">
    <citation type="submission" date="2010-09" db="EMBL/GenBank/DDBJ databases">
        <title>Annotation of Gaeumannomyces graminis var. tritici R3-111a-1.</title>
        <authorList>
            <consortium name="The Broad Institute Genome Sequencing Platform"/>
            <person name="Ma L.-J."/>
            <person name="Dead R."/>
            <person name="Young S.K."/>
            <person name="Zeng Q."/>
            <person name="Gargeya S."/>
            <person name="Fitzgerald M."/>
            <person name="Haas B."/>
            <person name="Abouelleil A."/>
            <person name="Alvarado L."/>
            <person name="Arachchi H.M."/>
            <person name="Berlin A."/>
            <person name="Brown A."/>
            <person name="Chapman S.B."/>
            <person name="Chen Z."/>
            <person name="Dunbar C."/>
            <person name="Freedman E."/>
            <person name="Gearin G."/>
            <person name="Gellesch M."/>
            <person name="Goldberg J."/>
            <person name="Griggs A."/>
            <person name="Gujja S."/>
            <person name="Heiman D."/>
            <person name="Howarth C."/>
            <person name="Larson L."/>
            <person name="Lui A."/>
            <person name="MacDonald P.J.P."/>
            <person name="Mehta T."/>
            <person name="Montmayeur A."/>
            <person name="Murphy C."/>
            <person name="Neiman D."/>
            <person name="Pearson M."/>
            <person name="Priest M."/>
            <person name="Roberts A."/>
            <person name="Saif S."/>
            <person name="Shea T."/>
            <person name="Shenoy N."/>
            <person name="Sisk P."/>
            <person name="Stolte C."/>
            <person name="Sykes S."/>
            <person name="Yandava C."/>
            <person name="Wortman J."/>
            <person name="Nusbaum C."/>
            <person name="Birren B."/>
        </authorList>
    </citation>
    <scope>NUCLEOTIDE SEQUENCE</scope>
    <source>
        <strain evidence="10">R3-111a-1</strain>
    </source>
</reference>
<dbReference type="SUPFAM" id="SSF53032">
    <property type="entry name" value="tRNA-intron endonuclease catalytic domain-like"/>
    <property type="match status" value="1"/>
</dbReference>
<comment type="function">
    <text evidence="4">Constitutes one of the two catalytic subunit of the tRNA-splicing endonuclease complex, a complex responsible for identification and cleavage of the splice sites in pre-tRNA. It cleaves pre-tRNA at the 5'- and 3'-splice sites to release the intron. The products are an intron and two tRNA half-molecules bearing 2',3'-cyclic phosphate and 5'-OH termini. There are no conserved sequences at the splice sites, but the intron is invariably located at the same site in the gene, placing the splice sites an invariant distance from the constant structural features of the tRNA body. It probably carries the active site for 3'-splice site cleavage.</text>
</comment>
<dbReference type="Proteomes" id="UP000006039">
    <property type="component" value="Unassembled WGS sequence"/>
</dbReference>
<dbReference type="EMBL" id="GL385398">
    <property type="protein sequence ID" value="EJT74984.1"/>
    <property type="molecule type" value="Genomic_DNA"/>
</dbReference>
<dbReference type="InterPro" id="IPR016690">
    <property type="entry name" value="TSEN34"/>
</dbReference>
<evidence type="ECO:0000256" key="5">
    <source>
        <dbReference type="PIRNR" id="PIRNR017250"/>
    </source>
</evidence>
<keyword evidence="3 5" id="KW-0456">Lyase</keyword>
<dbReference type="Gene3D" id="3.40.1350.10">
    <property type="match status" value="1"/>
</dbReference>
<dbReference type="Pfam" id="PF26577">
    <property type="entry name" value="TSEN34_N"/>
    <property type="match status" value="1"/>
</dbReference>
<evidence type="ECO:0000256" key="7">
    <source>
        <dbReference type="SAM" id="MobiDB-lite"/>
    </source>
</evidence>
<evidence type="ECO:0000313" key="10">
    <source>
        <dbReference type="EMBL" id="EJT74984.1"/>
    </source>
</evidence>